<feature type="region of interest" description="Disordered" evidence="1">
    <location>
        <begin position="138"/>
        <end position="171"/>
    </location>
</feature>
<feature type="signal peptide" evidence="2">
    <location>
        <begin position="1"/>
        <end position="19"/>
    </location>
</feature>
<dbReference type="AlphaFoldDB" id="A0AAN6WIH6"/>
<name>A0AAN6WIH6_9PEZI</name>
<accession>A0AAN6WIH6</accession>
<dbReference type="Proteomes" id="UP001302126">
    <property type="component" value="Unassembled WGS sequence"/>
</dbReference>
<gene>
    <name evidence="3" type="ORF">QBC35DRAFT_456997</name>
</gene>
<proteinExistence type="predicted"/>
<protein>
    <submittedName>
        <fullName evidence="3">Uncharacterized protein</fullName>
    </submittedName>
</protein>
<evidence type="ECO:0000256" key="2">
    <source>
        <dbReference type="SAM" id="SignalP"/>
    </source>
</evidence>
<keyword evidence="4" id="KW-1185">Reference proteome</keyword>
<sequence length="203" mass="21824">MKPLKLLASTFFFSAGALTNPLNPATNLATRQSASDLGYAQILSILTADHGCQEDTYSVEYDYNNQLVEIRFQGLSAYGGHLEESCSLQIQVAVPSKGYTGGSIEAMIYYEATAMNLDRTVLNATIDREYGMLSDASGKVSATVDDPRQRNPPTYSFGPGQDQQQSGPTPAVTRAVLRNWGCATESFLMGKNVVCVPGSCNAT</sequence>
<keyword evidence="2" id="KW-0732">Signal</keyword>
<evidence type="ECO:0000313" key="3">
    <source>
        <dbReference type="EMBL" id="KAK4182734.1"/>
    </source>
</evidence>
<reference evidence="3" key="2">
    <citation type="submission" date="2023-05" db="EMBL/GenBank/DDBJ databases">
        <authorList>
            <consortium name="Lawrence Berkeley National Laboratory"/>
            <person name="Steindorff A."/>
            <person name="Hensen N."/>
            <person name="Bonometti L."/>
            <person name="Westerberg I."/>
            <person name="Brannstrom I.O."/>
            <person name="Guillou S."/>
            <person name="Cros-Aarteil S."/>
            <person name="Calhoun S."/>
            <person name="Haridas S."/>
            <person name="Kuo A."/>
            <person name="Mondo S."/>
            <person name="Pangilinan J."/>
            <person name="Riley R."/>
            <person name="Labutti K."/>
            <person name="Andreopoulos B."/>
            <person name="Lipzen A."/>
            <person name="Chen C."/>
            <person name="Yanf M."/>
            <person name="Daum C."/>
            <person name="Ng V."/>
            <person name="Clum A."/>
            <person name="Ohm R."/>
            <person name="Martin F."/>
            <person name="Silar P."/>
            <person name="Natvig D."/>
            <person name="Lalanne C."/>
            <person name="Gautier V."/>
            <person name="Ament-Velasquez S.L."/>
            <person name="Kruys A."/>
            <person name="Hutchinson M.I."/>
            <person name="Powell A.J."/>
            <person name="Barry K."/>
            <person name="Miller A.N."/>
            <person name="Grigoriev I.V."/>
            <person name="Debuchy R."/>
            <person name="Gladieux P."/>
            <person name="Thoren M.H."/>
            <person name="Johannesson H."/>
        </authorList>
    </citation>
    <scope>NUCLEOTIDE SEQUENCE</scope>
    <source>
        <strain evidence="3">PSN309</strain>
    </source>
</reference>
<evidence type="ECO:0000256" key="1">
    <source>
        <dbReference type="SAM" id="MobiDB-lite"/>
    </source>
</evidence>
<organism evidence="3 4">
    <name type="scientific">Podospora australis</name>
    <dbReference type="NCBI Taxonomy" id="1536484"/>
    <lineage>
        <taxon>Eukaryota</taxon>
        <taxon>Fungi</taxon>
        <taxon>Dikarya</taxon>
        <taxon>Ascomycota</taxon>
        <taxon>Pezizomycotina</taxon>
        <taxon>Sordariomycetes</taxon>
        <taxon>Sordariomycetidae</taxon>
        <taxon>Sordariales</taxon>
        <taxon>Podosporaceae</taxon>
        <taxon>Podospora</taxon>
    </lineage>
</organism>
<reference evidence="3" key="1">
    <citation type="journal article" date="2023" name="Mol. Phylogenet. Evol.">
        <title>Genome-scale phylogeny and comparative genomics of the fungal order Sordariales.</title>
        <authorList>
            <person name="Hensen N."/>
            <person name="Bonometti L."/>
            <person name="Westerberg I."/>
            <person name="Brannstrom I.O."/>
            <person name="Guillou S."/>
            <person name="Cros-Aarteil S."/>
            <person name="Calhoun S."/>
            <person name="Haridas S."/>
            <person name="Kuo A."/>
            <person name="Mondo S."/>
            <person name="Pangilinan J."/>
            <person name="Riley R."/>
            <person name="LaButti K."/>
            <person name="Andreopoulos B."/>
            <person name="Lipzen A."/>
            <person name="Chen C."/>
            <person name="Yan M."/>
            <person name="Daum C."/>
            <person name="Ng V."/>
            <person name="Clum A."/>
            <person name="Steindorff A."/>
            <person name="Ohm R.A."/>
            <person name="Martin F."/>
            <person name="Silar P."/>
            <person name="Natvig D.O."/>
            <person name="Lalanne C."/>
            <person name="Gautier V."/>
            <person name="Ament-Velasquez S.L."/>
            <person name="Kruys A."/>
            <person name="Hutchinson M.I."/>
            <person name="Powell A.J."/>
            <person name="Barry K."/>
            <person name="Miller A.N."/>
            <person name="Grigoriev I.V."/>
            <person name="Debuchy R."/>
            <person name="Gladieux P."/>
            <person name="Hiltunen Thoren M."/>
            <person name="Johannesson H."/>
        </authorList>
    </citation>
    <scope>NUCLEOTIDE SEQUENCE</scope>
    <source>
        <strain evidence="3">PSN309</strain>
    </source>
</reference>
<comment type="caution">
    <text evidence="3">The sequence shown here is derived from an EMBL/GenBank/DDBJ whole genome shotgun (WGS) entry which is preliminary data.</text>
</comment>
<feature type="chain" id="PRO_5042966881" evidence="2">
    <location>
        <begin position="20"/>
        <end position="203"/>
    </location>
</feature>
<evidence type="ECO:0000313" key="4">
    <source>
        <dbReference type="Proteomes" id="UP001302126"/>
    </source>
</evidence>
<dbReference type="EMBL" id="MU864617">
    <property type="protein sequence ID" value="KAK4182734.1"/>
    <property type="molecule type" value="Genomic_DNA"/>
</dbReference>